<dbReference type="EMBL" id="CAIX01000027">
    <property type="protein sequence ID" value="CCI41977.1"/>
    <property type="molecule type" value="Genomic_DNA"/>
</dbReference>
<dbReference type="InParanoid" id="A0A024G5Q1"/>
<organism evidence="1 2">
    <name type="scientific">Albugo candida</name>
    <dbReference type="NCBI Taxonomy" id="65357"/>
    <lineage>
        <taxon>Eukaryota</taxon>
        <taxon>Sar</taxon>
        <taxon>Stramenopiles</taxon>
        <taxon>Oomycota</taxon>
        <taxon>Peronosporomycetes</taxon>
        <taxon>Albuginales</taxon>
        <taxon>Albuginaceae</taxon>
        <taxon>Albugo</taxon>
    </lineage>
</organism>
<evidence type="ECO:0000313" key="1">
    <source>
        <dbReference type="EMBL" id="CCI41977.1"/>
    </source>
</evidence>
<sequence length="146" mass="16730">MGQISFIPIVSLKLERALCYDQENLELPSASICESLYFYPAKSSNGSSRSSQHPIVLYKMIERMVDEILNMTPIQQKRTSNPAFLRLISSCDKYPLSELESKNAKHMSNLETEGCLPQFVFLRCLLDLWDDDIFCRVFGIALPCRK</sequence>
<accession>A0A024G5Q1</accession>
<protein>
    <submittedName>
        <fullName evidence="1">Uncharacterized protein</fullName>
    </submittedName>
</protein>
<evidence type="ECO:0000313" key="2">
    <source>
        <dbReference type="Proteomes" id="UP000053237"/>
    </source>
</evidence>
<keyword evidence="2" id="KW-1185">Reference proteome</keyword>
<name>A0A024G5Q1_9STRA</name>
<proteinExistence type="predicted"/>
<gene>
    <name evidence="1" type="ORF">BN9_027610</name>
</gene>
<dbReference type="AlphaFoldDB" id="A0A024G5Q1"/>
<reference evidence="1 2" key="1">
    <citation type="submission" date="2012-05" db="EMBL/GenBank/DDBJ databases">
        <title>Recombination and specialization in a pathogen metapopulation.</title>
        <authorList>
            <person name="Gardiner A."/>
            <person name="Kemen E."/>
            <person name="Schultz-Larsen T."/>
            <person name="MacLean D."/>
            <person name="Van Oosterhout C."/>
            <person name="Jones J.D.G."/>
        </authorList>
    </citation>
    <scope>NUCLEOTIDE SEQUENCE [LARGE SCALE GENOMIC DNA]</scope>
    <source>
        <strain evidence="1 2">Ac Nc2</strain>
    </source>
</reference>
<dbReference type="Proteomes" id="UP000053237">
    <property type="component" value="Unassembled WGS sequence"/>
</dbReference>
<comment type="caution">
    <text evidence="1">The sequence shown here is derived from an EMBL/GenBank/DDBJ whole genome shotgun (WGS) entry which is preliminary data.</text>
</comment>